<accession>A0AA46AGW2</accession>
<evidence type="ECO:0000259" key="9">
    <source>
        <dbReference type="Pfam" id="PF04552"/>
    </source>
</evidence>
<keyword evidence="5" id="KW-0805">Transcription regulation</keyword>
<protein>
    <submittedName>
        <fullName evidence="11">RNA polymerase, sigma 54 subunit, RpoN/SigL</fullName>
    </submittedName>
</protein>
<dbReference type="PROSITE" id="PS50044">
    <property type="entry name" value="SIGMA54_3"/>
    <property type="match status" value="1"/>
</dbReference>
<evidence type="ECO:0000256" key="6">
    <source>
        <dbReference type="ARBA" id="ARBA00023082"/>
    </source>
</evidence>
<feature type="domain" description="RNA polymerase sigma factor 54 DNA-binding" evidence="9">
    <location>
        <begin position="291"/>
        <end position="449"/>
    </location>
</feature>
<evidence type="ECO:0000313" key="11">
    <source>
        <dbReference type="EMBL" id="SMP31866.1"/>
    </source>
</evidence>
<keyword evidence="12" id="KW-1185">Reference proteome</keyword>
<dbReference type="PRINTS" id="PR00045">
    <property type="entry name" value="SIGMA54FCT"/>
</dbReference>
<dbReference type="Pfam" id="PF04963">
    <property type="entry name" value="Sigma54_CBD"/>
    <property type="match status" value="1"/>
</dbReference>
<dbReference type="GO" id="GO:0016779">
    <property type="term" value="F:nucleotidyltransferase activity"/>
    <property type="evidence" value="ECO:0007669"/>
    <property type="project" value="UniProtKB-KW"/>
</dbReference>
<gene>
    <name evidence="11" type="ORF">SAMN06265361_10862</name>
</gene>
<evidence type="ECO:0000256" key="8">
    <source>
        <dbReference type="ARBA" id="ARBA00023163"/>
    </source>
</evidence>
<dbReference type="Gene3D" id="1.10.10.60">
    <property type="entry name" value="Homeodomain-like"/>
    <property type="match status" value="1"/>
</dbReference>
<dbReference type="GO" id="GO:0016987">
    <property type="term" value="F:sigma factor activity"/>
    <property type="evidence" value="ECO:0007669"/>
    <property type="project" value="UniProtKB-KW"/>
</dbReference>
<dbReference type="PANTHER" id="PTHR32248:SF4">
    <property type="entry name" value="RNA POLYMERASE SIGMA-54 FACTOR"/>
    <property type="match status" value="1"/>
</dbReference>
<dbReference type="Gene3D" id="1.10.10.1330">
    <property type="entry name" value="RNA polymerase sigma-54 factor, core-binding domain"/>
    <property type="match status" value="1"/>
</dbReference>
<dbReference type="PANTHER" id="PTHR32248">
    <property type="entry name" value="RNA POLYMERASE SIGMA-54 FACTOR"/>
    <property type="match status" value="1"/>
</dbReference>
<dbReference type="Pfam" id="PF00309">
    <property type="entry name" value="Sigma54_AID"/>
    <property type="match status" value="1"/>
</dbReference>
<sequence>MALQMGFSLVQEQRMKLVMTPELRQVIQLLQYSAADLQTYLEEQFAENPVLELEDVAFAELEKWLKRLTEHPEPRRKGYSREERADARDYARAQTGTLADELIMQLREMRLPRQERSICEYMIYSLDERGYLDLELVEICKRFQINEKLAEKCLSIIQGMDPIGVGARNLGECLEIQLRHRDTPNELAIRIARSHLEDVADGKWRKIAQALGVDVPTVQAAVDEIKSCHPRPGAAYASEPPRYVAPDVVVEKVDGEYVVLLEEGEAPRLTINAAYQWLIKQRERLDEDVAQYLKNWVQSAMWLIKGIEQRRDTIIRVAEAIVSKQKAFLDHGVDYLRPLTLKQIAEDVGLHESTVSRATQHKYIQTPRGLYPFRFFFPSGLSTHSGEGMSQKTVQKKIKILVEGEDKKQPLSDQKIADLLKMEGIRISRRTIAKYREELGIASSTGRKRFL</sequence>
<dbReference type="NCBIfam" id="TIGR02395">
    <property type="entry name" value="rpoN_sigma"/>
    <property type="match status" value="1"/>
</dbReference>
<dbReference type="GO" id="GO:0006352">
    <property type="term" value="P:DNA-templated transcription initiation"/>
    <property type="evidence" value="ECO:0007669"/>
    <property type="project" value="InterPro"/>
</dbReference>
<dbReference type="InterPro" id="IPR000394">
    <property type="entry name" value="RNA_pol_sigma_54"/>
</dbReference>
<evidence type="ECO:0000256" key="7">
    <source>
        <dbReference type="ARBA" id="ARBA00023125"/>
    </source>
</evidence>
<organism evidence="11 12">
    <name type="scientific">Laceyella tengchongensis</name>
    <dbReference type="NCBI Taxonomy" id="574699"/>
    <lineage>
        <taxon>Bacteria</taxon>
        <taxon>Bacillati</taxon>
        <taxon>Bacillota</taxon>
        <taxon>Bacilli</taxon>
        <taxon>Bacillales</taxon>
        <taxon>Thermoactinomycetaceae</taxon>
        <taxon>Laceyella</taxon>
    </lineage>
</organism>
<evidence type="ECO:0000256" key="5">
    <source>
        <dbReference type="ARBA" id="ARBA00023015"/>
    </source>
</evidence>
<dbReference type="PIRSF" id="PIRSF000774">
    <property type="entry name" value="RpoN"/>
    <property type="match status" value="1"/>
</dbReference>
<dbReference type="Proteomes" id="UP001157946">
    <property type="component" value="Unassembled WGS sequence"/>
</dbReference>
<reference evidence="11" key="1">
    <citation type="submission" date="2017-05" db="EMBL/GenBank/DDBJ databases">
        <authorList>
            <person name="Varghese N."/>
            <person name="Submissions S."/>
        </authorList>
    </citation>
    <scope>NUCLEOTIDE SEQUENCE</scope>
    <source>
        <strain evidence="11">DSM 45262</strain>
    </source>
</reference>
<dbReference type="AlphaFoldDB" id="A0AA46AGW2"/>
<comment type="similarity">
    <text evidence="1">Belongs to the sigma-54 factor family.</text>
</comment>
<name>A0AA46AGW2_9BACL</name>
<dbReference type="RefSeq" id="WP_284724572.1">
    <property type="nucleotide sequence ID" value="NZ_FXTU01000008.1"/>
</dbReference>
<keyword evidence="2" id="KW-0240">DNA-directed RNA polymerase</keyword>
<dbReference type="GO" id="GO:0001216">
    <property type="term" value="F:DNA-binding transcription activator activity"/>
    <property type="evidence" value="ECO:0007669"/>
    <property type="project" value="InterPro"/>
</dbReference>
<keyword evidence="6" id="KW-0731">Sigma factor</keyword>
<dbReference type="InterPro" id="IPR007046">
    <property type="entry name" value="RNA_pol_sigma_54_core-bd"/>
</dbReference>
<keyword evidence="3" id="KW-0808">Transferase</keyword>
<evidence type="ECO:0000313" key="12">
    <source>
        <dbReference type="Proteomes" id="UP001157946"/>
    </source>
</evidence>
<dbReference type="PROSITE" id="PS00717">
    <property type="entry name" value="SIGMA54_1"/>
    <property type="match status" value="1"/>
</dbReference>
<keyword evidence="7" id="KW-0238">DNA-binding</keyword>
<feature type="domain" description="RNA polymerase sigma factor 54 core-binding" evidence="10">
    <location>
        <begin position="93"/>
        <end position="275"/>
    </location>
</feature>
<dbReference type="EMBL" id="FXTU01000008">
    <property type="protein sequence ID" value="SMP31866.1"/>
    <property type="molecule type" value="Genomic_DNA"/>
</dbReference>
<dbReference type="InterPro" id="IPR007634">
    <property type="entry name" value="RNA_pol_sigma_54_DNA-bd"/>
</dbReference>
<keyword evidence="8" id="KW-0804">Transcription</keyword>
<dbReference type="PROSITE" id="PS00718">
    <property type="entry name" value="SIGMA54_2"/>
    <property type="match status" value="1"/>
</dbReference>
<evidence type="ECO:0000256" key="2">
    <source>
        <dbReference type="ARBA" id="ARBA00022478"/>
    </source>
</evidence>
<dbReference type="InterPro" id="IPR038709">
    <property type="entry name" value="RpoN_core-bd_sf"/>
</dbReference>
<proteinExistence type="inferred from homology"/>
<dbReference type="GO" id="GO:0000428">
    <property type="term" value="C:DNA-directed RNA polymerase complex"/>
    <property type="evidence" value="ECO:0007669"/>
    <property type="project" value="UniProtKB-KW"/>
</dbReference>
<dbReference type="Pfam" id="PF04552">
    <property type="entry name" value="Sigma54_DBD"/>
    <property type="match status" value="1"/>
</dbReference>
<comment type="caution">
    <text evidence="11">The sequence shown here is derived from an EMBL/GenBank/DDBJ whole genome shotgun (WGS) entry which is preliminary data.</text>
</comment>
<dbReference type="GO" id="GO:0003677">
    <property type="term" value="F:DNA binding"/>
    <property type="evidence" value="ECO:0007669"/>
    <property type="project" value="UniProtKB-KW"/>
</dbReference>
<evidence type="ECO:0000256" key="4">
    <source>
        <dbReference type="ARBA" id="ARBA00022695"/>
    </source>
</evidence>
<evidence type="ECO:0000256" key="1">
    <source>
        <dbReference type="ARBA" id="ARBA00008798"/>
    </source>
</evidence>
<evidence type="ECO:0000259" key="10">
    <source>
        <dbReference type="Pfam" id="PF04963"/>
    </source>
</evidence>
<keyword evidence="4" id="KW-0548">Nucleotidyltransferase</keyword>
<evidence type="ECO:0000256" key="3">
    <source>
        <dbReference type="ARBA" id="ARBA00022679"/>
    </source>
</evidence>